<gene>
    <name evidence="2" type="ORF">AB1Y20_006121</name>
</gene>
<feature type="chain" id="PRO_5044186552" description="DUF3293 domain-containing protein" evidence="1">
    <location>
        <begin position="19"/>
        <end position="224"/>
    </location>
</feature>
<evidence type="ECO:0008006" key="4">
    <source>
        <dbReference type="Google" id="ProtNLM"/>
    </source>
</evidence>
<sequence length="224" mass="23984">MALLRRALCLGGASAASALTSSAGLSGMGDSVLGALWGSAIDGHLLSSSALTDFRPAADNAVLYLAPSRAPPLSSGEWPAAFASHTVFSLTAWNPMGQDEALDVNQKANRALQRDIGRLQPPPKATWHSFGFNVGENWREDGFSIQYAPDVADQGGREAVLSLARKYRQAAVYEYSCRDGHLERSVVWCCPDKQAAHGGEPERMEIVSRAPDSELSRVVWSGTP</sequence>
<dbReference type="AlphaFoldDB" id="A0AB34J333"/>
<dbReference type="Proteomes" id="UP001515480">
    <property type="component" value="Unassembled WGS sequence"/>
</dbReference>
<evidence type="ECO:0000313" key="3">
    <source>
        <dbReference type="Proteomes" id="UP001515480"/>
    </source>
</evidence>
<dbReference type="EMBL" id="JBGBPQ010000014">
    <property type="protein sequence ID" value="KAL1511316.1"/>
    <property type="molecule type" value="Genomic_DNA"/>
</dbReference>
<evidence type="ECO:0000256" key="1">
    <source>
        <dbReference type="SAM" id="SignalP"/>
    </source>
</evidence>
<dbReference type="InterPro" id="IPR021710">
    <property type="entry name" value="DUF3293"/>
</dbReference>
<feature type="signal peptide" evidence="1">
    <location>
        <begin position="1"/>
        <end position="18"/>
    </location>
</feature>
<protein>
    <recommendedName>
        <fullName evidence="4">DUF3293 domain-containing protein</fullName>
    </recommendedName>
</protein>
<keyword evidence="3" id="KW-1185">Reference proteome</keyword>
<comment type="caution">
    <text evidence="2">The sequence shown here is derived from an EMBL/GenBank/DDBJ whole genome shotgun (WGS) entry which is preliminary data.</text>
</comment>
<keyword evidence="1" id="KW-0732">Signal</keyword>
<accession>A0AB34J333</accession>
<dbReference type="Pfam" id="PF11697">
    <property type="entry name" value="DUF3293"/>
    <property type="match status" value="1"/>
</dbReference>
<organism evidence="2 3">
    <name type="scientific">Prymnesium parvum</name>
    <name type="common">Toxic golden alga</name>
    <dbReference type="NCBI Taxonomy" id="97485"/>
    <lineage>
        <taxon>Eukaryota</taxon>
        <taxon>Haptista</taxon>
        <taxon>Haptophyta</taxon>
        <taxon>Prymnesiophyceae</taxon>
        <taxon>Prymnesiales</taxon>
        <taxon>Prymnesiaceae</taxon>
        <taxon>Prymnesium</taxon>
    </lineage>
</organism>
<proteinExistence type="predicted"/>
<name>A0AB34J333_PRYPA</name>
<evidence type="ECO:0000313" key="2">
    <source>
        <dbReference type="EMBL" id="KAL1511316.1"/>
    </source>
</evidence>
<reference evidence="2 3" key="1">
    <citation type="journal article" date="2024" name="Science">
        <title>Giant polyketide synthase enzymes in the biosynthesis of giant marine polyether toxins.</title>
        <authorList>
            <person name="Fallon T.R."/>
            <person name="Shende V.V."/>
            <person name="Wierzbicki I.H."/>
            <person name="Pendleton A.L."/>
            <person name="Watervoot N.F."/>
            <person name="Auber R.P."/>
            <person name="Gonzalez D.J."/>
            <person name="Wisecaver J.H."/>
            <person name="Moore B.S."/>
        </authorList>
    </citation>
    <scope>NUCLEOTIDE SEQUENCE [LARGE SCALE GENOMIC DNA]</scope>
    <source>
        <strain evidence="2 3">12B1</strain>
    </source>
</reference>